<gene>
    <name evidence="2" type="ORF">ACFPPB_20045</name>
</gene>
<organism evidence="2 3">
    <name type="scientific">Rhodanobacter terrae</name>
    <dbReference type="NCBI Taxonomy" id="418647"/>
    <lineage>
        <taxon>Bacteria</taxon>
        <taxon>Pseudomonadati</taxon>
        <taxon>Pseudomonadota</taxon>
        <taxon>Gammaproteobacteria</taxon>
        <taxon>Lysobacterales</taxon>
        <taxon>Rhodanobacteraceae</taxon>
        <taxon>Rhodanobacter</taxon>
    </lineage>
</organism>
<dbReference type="Pfam" id="PF13471">
    <property type="entry name" value="Transglut_core3"/>
    <property type="match status" value="1"/>
</dbReference>
<keyword evidence="3" id="KW-1185">Reference proteome</keyword>
<accession>A0ABW0T3N9</accession>
<dbReference type="RefSeq" id="WP_377330391.1">
    <property type="nucleotide sequence ID" value="NZ_JBHSNG010000056.1"/>
</dbReference>
<dbReference type="Proteomes" id="UP001596111">
    <property type="component" value="Unassembled WGS sequence"/>
</dbReference>
<evidence type="ECO:0000313" key="2">
    <source>
        <dbReference type="EMBL" id="MFC5583408.1"/>
    </source>
</evidence>
<proteinExistence type="predicted"/>
<dbReference type="EMBL" id="JBHSNG010000056">
    <property type="protein sequence ID" value="MFC5583408.1"/>
    <property type="molecule type" value="Genomic_DNA"/>
</dbReference>
<evidence type="ECO:0000259" key="1">
    <source>
        <dbReference type="Pfam" id="PF13471"/>
    </source>
</evidence>
<evidence type="ECO:0000313" key="3">
    <source>
        <dbReference type="Proteomes" id="UP001596111"/>
    </source>
</evidence>
<reference evidence="3" key="1">
    <citation type="journal article" date="2019" name="Int. J. Syst. Evol. Microbiol.">
        <title>The Global Catalogue of Microorganisms (GCM) 10K type strain sequencing project: providing services to taxonomists for standard genome sequencing and annotation.</title>
        <authorList>
            <consortium name="The Broad Institute Genomics Platform"/>
            <consortium name="The Broad Institute Genome Sequencing Center for Infectious Disease"/>
            <person name="Wu L."/>
            <person name="Ma J."/>
        </authorList>
    </citation>
    <scope>NUCLEOTIDE SEQUENCE [LARGE SCALE GENOMIC DNA]</scope>
    <source>
        <strain evidence="3">CGMCC 1.13587</strain>
    </source>
</reference>
<feature type="domain" description="Microcin J25-processing protein McjB C-terminal" evidence="1">
    <location>
        <begin position="142"/>
        <end position="233"/>
    </location>
</feature>
<dbReference type="InterPro" id="IPR053521">
    <property type="entry name" value="McjB-like"/>
</dbReference>
<protein>
    <submittedName>
        <fullName evidence="2">Lasso peptide biosynthesis B2 protein</fullName>
    </submittedName>
</protein>
<name>A0ABW0T3N9_9GAMM</name>
<sequence length="242" mass="26652">MTNEARRKARLLSGVMLMTQLRLNDELSYCTVDGHLIFLDIQNDRYFRLAECLESALVTYLNGGDGPESSIRRLIDRKILIDGSGNSDHALSCFPKTPTRSAMEEAAHTERTSISVVLDTLAIVCSTQLQLKTRGLKKTLDGLLALRSQRTSRPSTSRHGQSLVLEAAAAFRSARLYVPINTCCLLDSIAMVRFLAKRELHAALVFGIAADPFSAHCWVQHGALVLNDALGHALTHTPIRVI</sequence>
<dbReference type="NCBIfam" id="NF033537">
    <property type="entry name" value="lasso_biosyn_B2"/>
    <property type="match status" value="1"/>
</dbReference>
<dbReference type="InterPro" id="IPR032708">
    <property type="entry name" value="McjB_C"/>
</dbReference>
<comment type="caution">
    <text evidence="2">The sequence shown here is derived from an EMBL/GenBank/DDBJ whole genome shotgun (WGS) entry which is preliminary data.</text>
</comment>